<dbReference type="PANTHER" id="PTHR33744:SF7">
    <property type="entry name" value="PUCR FAMILY TRANSCRIPTIONAL REGULATOR"/>
    <property type="match status" value="1"/>
</dbReference>
<dbReference type="Proteomes" id="UP000323380">
    <property type="component" value="Unassembled WGS sequence"/>
</dbReference>
<organism evidence="4 5">
    <name type="scientific">Actinomadura chibensis</name>
    <dbReference type="NCBI Taxonomy" id="392828"/>
    <lineage>
        <taxon>Bacteria</taxon>
        <taxon>Bacillati</taxon>
        <taxon>Actinomycetota</taxon>
        <taxon>Actinomycetes</taxon>
        <taxon>Streptosporangiales</taxon>
        <taxon>Thermomonosporaceae</taxon>
        <taxon>Actinomadura</taxon>
    </lineage>
</organism>
<feature type="domain" description="PucR C-terminal helix-turn-helix" evidence="2">
    <location>
        <begin position="450"/>
        <end position="507"/>
    </location>
</feature>
<name>A0A5D0NM97_9ACTN</name>
<evidence type="ECO:0000313" key="5">
    <source>
        <dbReference type="Proteomes" id="UP000323380"/>
    </source>
</evidence>
<protein>
    <submittedName>
        <fullName evidence="4">PucR family transcriptional regulator</fullName>
    </submittedName>
</protein>
<evidence type="ECO:0000259" key="3">
    <source>
        <dbReference type="Pfam" id="PF17853"/>
    </source>
</evidence>
<dbReference type="EMBL" id="VSFG01000003">
    <property type="protein sequence ID" value="TYB45582.1"/>
    <property type="molecule type" value="Genomic_DNA"/>
</dbReference>
<dbReference type="InterPro" id="IPR025736">
    <property type="entry name" value="PucR_C-HTH_dom"/>
</dbReference>
<dbReference type="InterPro" id="IPR041522">
    <property type="entry name" value="CdaR_GGDEF"/>
</dbReference>
<dbReference type="Pfam" id="PF17853">
    <property type="entry name" value="GGDEF_2"/>
    <property type="match status" value="1"/>
</dbReference>
<evidence type="ECO:0000256" key="1">
    <source>
        <dbReference type="ARBA" id="ARBA00006754"/>
    </source>
</evidence>
<dbReference type="PANTHER" id="PTHR33744">
    <property type="entry name" value="CARBOHYDRATE DIACID REGULATOR"/>
    <property type="match status" value="1"/>
</dbReference>
<evidence type="ECO:0000313" key="4">
    <source>
        <dbReference type="EMBL" id="TYB45582.1"/>
    </source>
</evidence>
<dbReference type="AlphaFoldDB" id="A0A5D0NM97"/>
<evidence type="ECO:0000259" key="2">
    <source>
        <dbReference type="Pfam" id="PF13556"/>
    </source>
</evidence>
<feature type="domain" description="CdaR GGDEF-like" evidence="3">
    <location>
        <begin position="280"/>
        <end position="395"/>
    </location>
</feature>
<proteinExistence type="inferred from homology"/>
<sequence length="526" mass="54915">MTGTSVRALCGVEELSAARVVGGHTGLDREVASVTAISSLAAAASVGPGAFVIAAPAAVQGNIVDVLLRAARAGGAAAFLVPDSAWVVASTARLADKLGTPLIVSAVADPLHLALQLDRVVRAPELHHADVLMRLFRRLGQGPVVPQHIVAALADLLSAPVALLGAGGTVLASQGPLPPPELLAEPRSRGSGVVRLPGADGEELMVTAVSRENGAGPELWLAVRLPPGPRSRAGSARDAALLASWALSAWVAAVRLEGERDARERTRLLSALMERPGVIDRRLAERVLRAGWRLDGWHTGVYVRVTEPGGFPLARYTGFLQGVLAEAGLRGPLVERSAGWALWLTDAGEPSGAAPLVTRLKDALAGLDLPLIAGVGRPHPGAEGIALSLHEAHQASLLASAGACAGRREVAHIDELGVQRLLADWYTSESFQTYARGLLDTLRGTGGESLLSTVESYLEHESSTSTTAGELGVHRNTVSDRITRAERLLGLDLSDPDDRLVLQLACRTYRLSSMKRDGDGVAATAI</sequence>
<dbReference type="STRING" id="1220554.GCA_001552135_05722"/>
<keyword evidence="5" id="KW-1185">Reference proteome</keyword>
<dbReference type="Gene3D" id="1.10.10.2840">
    <property type="entry name" value="PucR C-terminal helix-turn-helix domain"/>
    <property type="match status" value="1"/>
</dbReference>
<accession>A0A5D0NM97</accession>
<dbReference type="Pfam" id="PF13556">
    <property type="entry name" value="HTH_30"/>
    <property type="match status" value="1"/>
</dbReference>
<gene>
    <name evidence="4" type="ORF">FXF69_19330</name>
</gene>
<reference evidence="4 5" key="1">
    <citation type="submission" date="2019-08" db="EMBL/GenBank/DDBJ databases">
        <title>Actinomadura sp. nov. CYP1-5 isolated from mountain soil.</title>
        <authorList>
            <person name="Songsumanus A."/>
            <person name="Kuncharoen N."/>
            <person name="Kudo T."/>
            <person name="Yuki M."/>
            <person name="Igarashi Y."/>
            <person name="Tanasupawat S."/>
        </authorList>
    </citation>
    <scope>NUCLEOTIDE SEQUENCE [LARGE SCALE GENOMIC DNA]</scope>
    <source>
        <strain evidence="4 5">JCM 14158</strain>
    </source>
</reference>
<comment type="caution">
    <text evidence="4">The sequence shown here is derived from an EMBL/GenBank/DDBJ whole genome shotgun (WGS) entry which is preliminary data.</text>
</comment>
<dbReference type="RefSeq" id="WP_067898086.1">
    <property type="nucleotide sequence ID" value="NZ_VSFG01000003.1"/>
</dbReference>
<dbReference type="InterPro" id="IPR042070">
    <property type="entry name" value="PucR_C-HTH_sf"/>
</dbReference>
<comment type="similarity">
    <text evidence="1">Belongs to the CdaR family.</text>
</comment>
<dbReference type="InterPro" id="IPR051448">
    <property type="entry name" value="CdaR-like_regulators"/>
</dbReference>